<protein>
    <submittedName>
        <fullName evidence="2">Uncharacterized protein</fullName>
    </submittedName>
</protein>
<proteinExistence type="predicted"/>
<feature type="region of interest" description="Disordered" evidence="1">
    <location>
        <begin position="1"/>
        <end position="23"/>
    </location>
</feature>
<evidence type="ECO:0000256" key="1">
    <source>
        <dbReference type="SAM" id="MobiDB-lite"/>
    </source>
</evidence>
<name>A0A834TNQ2_9FABA</name>
<sequence length="101" mass="11347">MLKTVKKALPHTSSTRMEPPSSHGMLLHEGLLANLQGIAPLERPYSYPGLVIVLELLTGLFEDVELSHRLVRHGTNTPTQNRPRVSSIRRYPSEPFTPPRL</sequence>
<dbReference type="Proteomes" id="UP000634136">
    <property type="component" value="Unassembled WGS sequence"/>
</dbReference>
<feature type="region of interest" description="Disordered" evidence="1">
    <location>
        <begin position="72"/>
        <end position="101"/>
    </location>
</feature>
<dbReference type="AlphaFoldDB" id="A0A834TNQ2"/>
<keyword evidence="3" id="KW-1185">Reference proteome</keyword>
<evidence type="ECO:0000313" key="3">
    <source>
        <dbReference type="Proteomes" id="UP000634136"/>
    </source>
</evidence>
<comment type="caution">
    <text evidence="2">The sequence shown here is derived from an EMBL/GenBank/DDBJ whole genome shotgun (WGS) entry which is preliminary data.</text>
</comment>
<reference evidence="2" key="1">
    <citation type="submission" date="2020-09" db="EMBL/GenBank/DDBJ databases">
        <title>Genome-Enabled Discovery of Anthraquinone Biosynthesis in Senna tora.</title>
        <authorList>
            <person name="Kang S.-H."/>
            <person name="Pandey R.P."/>
            <person name="Lee C.-M."/>
            <person name="Sim J.-S."/>
            <person name="Jeong J.-T."/>
            <person name="Choi B.-S."/>
            <person name="Jung M."/>
            <person name="Ginzburg D."/>
            <person name="Zhao K."/>
            <person name="Won S.Y."/>
            <person name="Oh T.-J."/>
            <person name="Yu Y."/>
            <person name="Kim N.-H."/>
            <person name="Lee O.R."/>
            <person name="Lee T.-H."/>
            <person name="Bashyal P."/>
            <person name="Kim T.-S."/>
            <person name="Lee W.-H."/>
            <person name="Kawkins C."/>
            <person name="Kim C.-K."/>
            <person name="Kim J.S."/>
            <person name="Ahn B.O."/>
            <person name="Rhee S.Y."/>
            <person name="Sohng J.K."/>
        </authorList>
    </citation>
    <scope>NUCLEOTIDE SEQUENCE</scope>
    <source>
        <tissue evidence="2">Leaf</tissue>
    </source>
</reference>
<organism evidence="2 3">
    <name type="scientific">Senna tora</name>
    <dbReference type="NCBI Taxonomy" id="362788"/>
    <lineage>
        <taxon>Eukaryota</taxon>
        <taxon>Viridiplantae</taxon>
        <taxon>Streptophyta</taxon>
        <taxon>Embryophyta</taxon>
        <taxon>Tracheophyta</taxon>
        <taxon>Spermatophyta</taxon>
        <taxon>Magnoliopsida</taxon>
        <taxon>eudicotyledons</taxon>
        <taxon>Gunneridae</taxon>
        <taxon>Pentapetalae</taxon>
        <taxon>rosids</taxon>
        <taxon>fabids</taxon>
        <taxon>Fabales</taxon>
        <taxon>Fabaceae</taxon>
        <taxon>Caesalpinioideae</taxon>
        <taxon>Cassia clade</taxon>
        <taxon>Senna</taxon>
    </lineage>
</organism>
<feature type="compositionally biased region" description="Polar residues" evidence="1">
    <location>
        <begin position="74"/>
        <end position="84"/>
    </location>
</feature>
<accession>A0A834TNQ2</accession>
<gene>
    <name evidence="2" type="ORF">G2W53_017107</name>
</gene>
<evidence type="ECO:0000313" key="2">
    <source>
        <dbReference type="EMBL" id="KAF7825943.1"/>
    </source>
</evidence>
<dbReference type="EMBL" id="JAAIUW010000006">
    <property type="protein sequence ID" value="KAF7825943.1"/>
    <property type="molecule type" value="Genomic_DNA"/>
</dbReference>